<dbReference type="PROSITE" id="PS00409">
    <property type="entry name" value="PROKAR_NTER_METHYL"/>
    <property type="match status" value="1"/>
</dbReference>
<dbReference type="Pfam" id="PF07963">
    <property type="entry name" value="N_methyl"/>
    <property type="match status" value="1"/>
</dbReference>
<protein>
    <submittedName>
        <fullName evidence="2">Type II secretion system protein</fullName>
    </submittedName>
</protein>
<comment type="caution">
    <text evidence="2">The sequence shown here is derived from an EMBL/GenBank/DDBJ whole genome shotgun (WGS) entry which is preliminary data.</text>
</comment>
<keyword evidence="1" id="KW-0472">Membrane</keyword>
<keyword evidence="1" id="KW-1133">Transmembrane helix</keyword>
<dbReference type="SUPFAM" id="SSF54523">
    <property type="entry name" value="Pili subunits"/>
    <property type="match status" value="1"/>
</dbReference>
<dbReference type="Gene3D" id="3.30.700.10">
    <property type="entry name" value="Glycoprotein, Type 4 Pilin"/>
    <property type="match status" value="1"/>
</dbReference>
<evidence type="ECO:0000313" key="3">
    <source>
        <dbReference type="Proteomes" id="UP000321899"/>
    </source>
</evidence>
<gene>
    <name evidence="2" type="ORF">FIM25_06740</name>
</gene>
<dbReference type="OrthoDB" id="5419553at2"/>
<feature type="transmembrane region" description="Helical" evidence="1">
    <location>
        <begin position="20"/>
        <end position="43"/>
    </location>
</feature>
<name>A0A5Q4VC09_9BACT</name>
<keyword evidence="3" id="KW-1185">Reference proteome</keyword>
<evidence type="ECO:0000313" key="2">
    <source>
        <dbReference type="EMBL" id="TYT75085.1"/>
    </source>
</evidence>
<evidence type="ECO:0000256" key="1">
    <source>
        <dbReference type="SAM" id="Phobius"/>
    </source>
</evidence>
<dbReference type="Proteomes" id="UP000321899">
    <property type="component" value="Unassembled WGS sequence"/>
</dbReference>
<accession>A0A5Q4VC09</accession>
<organism evidence="2 3">
    <name type="scientific">Desulfobotulus mexicanus</name>
    <dbReference type="NCBI Taxonomy" id="2586642"/>
    <lineage>
        <taxon>Bacteria</taxon>
        <taxon>Pseudomonadati</taxon>
        <taxon>Thermodesulfobacteriota</taxon>
        <taxon>Desulfobacteria</taxon>
        <taxon>Desulfobacterales</taxon>
        <taxon>Desulfobacteraceae</taxon>
        <taxon>Desulfobotulus</taxon>
    </lineage>
</organism>
<dbReference type="InterPro" id="IPR045584">
    <property type="entry name" value="Pilin-like"/>
</dbReference>
<reference evidence="2 3" key="1">
    <citation type="submission" date="2019-06" db="EMBL/GenBank/DDBJ databases">
        <title>Desulfobotulus mexicanus sp. nov., a novel sulfate-reducing bacterium isolated from the sediment of an alkaline crater lake in Mexico.</title>
        <authorList>
            <person name="Hirschler-Rea A."/>
        </authorList>
    </citation>
    <scope>NUCLEOTIDE SEQUENCE [LARGE SCALE GENOMIC DNA]</scope>
    <source>
        <strain evidence="2 3">PAR22N</strain>
    </source>
</reference>
<dbReference type="NCBIfam" id="TIGR02532">
    <property type="entry name" value="IV_pilin_GFxxxE"/>
    <property type="match status" value="1"/>
</dbReference>
<dbReference type="InterPro" id="IPR012902">
    <property type="entry name" value="N_methyl_site"/>
</dbReference>
<dbReference type="EMBL" id="VDMB01000006">
    <property type="protein sequence ID" value="TYT75085.1"/>
    <property type="molecule type" value="Genomic_DNA"/>
</dbReference>
<proteinExistence type="predicted"/>
<keyword evidence="1" id="KW-0812">Transmembrane</keyword>
<sequence>MQKSWDRIMKTLENHTLASPAGFTLVEILIAMAIMGIVGLAIFSMQIQSIRTAARSASMTEAGALASQQLELFQNIPMAALLDLGDKAEEDSGWDKVTDIPGVRGYRIFWNIIEDTPKDGMASVKMEIQWEDQGQRRVIPFDFLKTQML</sequence>
<dbReference type="AlphaFoldDB" id="A0A5Q4VC09"/>